<dbReference type="InterPro" id="IPR015915">
    <property type="entry name" value="Kelch-typ_b-propeller"/>
</dbReference>
<keyword evidence="6" id="KW-0472">Membrane</keyword>
<dbReference type="PROSITE" id="PS50097">
    <property type="entry name" value="BTB"/>
    <property type="match status" value="1"/>
</dbReference>
<evidence type="ECO:0000256" key="3">
    <source>
        <dbReference type="ARBA" id="ARBA00022737"/>
    </source>
</evidence>
<dbReference type="FunFam" id="2.120.10.80:FF:000078">
    <property type="entry name" value="Kelch like family member 8"/>
    <property type="match status" value="1"/>
</dbReference>
<dbReference type="Gene3D" id="2.60.120.260">
    <property type="entry name" value="Galactose-binding domain-like"/>
    <property type="match status" value="1"/>
</dbReference>
<dbReference type="CDD" id="cd03590">
    <property type="entry name" value="CLECT_DC-SIGN_like"/>
    <property type="match status" value="2"/>
</dbReference>
<evidence type="ECO:0000259" key="11">
    <source>
        <dbReference type="PROSITE" id="PS50820"/>
    </source>
</evidence>
<dbReference type="InterPro" id="IPR000421">
    <property type="entry name" value="FA58C"/>
</dbReference>
<dbReference type="Gene3D" id="3.10.100.10">
    <property type="entry name" value="Mannose-Binding Protein A, subunit A"/>
    <property type="match status" value="12"/>
</dbReference>
<dbReference type="SUPFAM" id="SSF50965">
    <property type="entry name" value="Galactose oxidase, central domain"/>
    <property type="match status" value="1"/>
</dbReference>
<dbReference type="InterPro" id="IPR001304">
    <property type="entry name" value="C-type_lectin-like"/>
</dbReference>
<protein>
    <submittedName>
        <fullName evidence="12">Uncharacterized protein</fullName>
    </submittedName>
</protein>
<keyword evidence="1" id="KW-0880">Kelch repeat</keyword>
<dbReference type="CDD" id="cd18448">
    <property type="entry name" value="BACK_KLHL8"/>
    <property type="match status" value="1"/>
</dbReference>
<feature type="domain" description="C-type lectin" evidence="8">
    <location>
        <begin position="1957"/>
        <end position="2077"/>
    </location>
</feature>
<dbReference type="Pfam" id="PF00754">
    <property type="entry name" value="F5_F8_type_C"/>
    <property type="match status" value="1"/>
</dbReference>
<dbReference type="Gene3D" id="3.30.710.10">
    <property type="entry name" value="Potassium Channel Kv1.1, Chain A"/>
    <property type="match status" value="1"/>
</dbReference>
<dbReference type="InterPro" id="IPR011043">
    <property type="entry name" value="Gal_Oxase/kelch_b-propeller"/>
</dbReference>
<evidence type="ECO:0000256" key="6">
    <source>
        <dbReference type="SAM" id="Phobius"/>
    </source>
</evidence>
<dbReference type="Pfam" id="PF00651">
    <property type="entry name" value="BTB"/>
    <property type="match status" value="1"/>
</dbReference>
<dbReference type="InterPro" id="IPR004043">
    <property type="entry name" value="LCCL"/>
</dbReference>
<dbReference type="Gene3D" id="2.60.120.740">
    <property type="match status" value="1"/>
</dbReference>
<dbReference type="CDD" id="cd00057">
    <property type="entry name" value="FA58C"/>
    <property type="match status" value="1"/>
</dbReference>
<dbReference type="InterPro" id="IPR008979">
    <property type="entry name" value="Galactose-bd-like_sf"/>
</dbReference>
<dbReference type="Pfam" id="PF24681">
    <property type="entry name" value="Kelch_KLHDC2_KLHL20_DRC7"/>
    <property type="match status" value="1"/>
</dbReference>
<dbReference type="InterPro" id="IPR000210">
    <property type="entry name" value="BTB/POZ_dom"/>
</dbReference>
<evidence type="ECO:0000259" key="7">
    <source>
        <dbReference type="PROSITE" id="PS50022"/>
    </source>
</evidence>
<dbReference type="SMART" id="SM00231">
    <property type="entry name" value="FA58C"/>
    <property type="match status" value="1"/>
</dbReference>
<feature type="domain" description="BTB" evidence="9">
    <location>
        <begin position="51"/>
        <end position="118"/>
    </location>
</feature>
<dbReference type="SMART" id="SM00225">
    <property type="entry name" value="BTB"/>
    <property type="match status" value="1"/>
</dbReference>
<dbReference type="Pfam" id="PF02140">
    <property type="entry name" value="SUEL_Lectin"/>
    <property type="match status" value="1"/>
</dbReference>
<dbReference type="PROSITE" id="PS50022">
    <property type="entry name" value="FA58C_3"/>
    <property type="match status" value="1"/>
</dbReference>
<feature type="domain" description="F5/8 type C" evidence="7">
    <location>
        <begin position="1414"/>
        <end position="1554"/>
    </location>
</feature>
<comment type="caution">
    <text evidence="12">The sequence shown here is derived from an EMBL/GenBank/DDBJ whole genome shotgun (WGS) entry which is preliminary data.</text>
</comment>
<dbReference type="GO" id="GO:0030246">
    <property type="term" value="F:carbohydrate binding"/>
    <property type="evidence" value="ECO:0007669"/>
    <property type="project" value="UniProtKB-KW"/>
</dbReference>
<dbReference type="InterPro" id="IPR016186">
    <property type="entry name" value="C-type_lectin-like/link_sf"/>
</dbReference>
<feature type="domain" description="C-type lectin" evidence="8">
    <location>
        <begin position="1042"/>
        <end position="1159"/>
    </location>
</feature>
<evidence type="ECO:0000256" key="4">
    <source>
        <dbReference type="ARBA" id="ARBA00023157"/>
    </source>
</evidence>
<dbReference type="CDD" id="cd00037">
    <property type="entry name" value="CLECT"/>
    <property type="match status" value="9"/>
</dbReference>
<keyword evidence="13" id="KW-1185">Reference proteome</keyword>
<feature type="region of interest" description="Disordered" evidence="5">
    <location>
        <begin position="1"/>
        <end position="22"/>
    </location>
</feature>
<dbReference type="SMART" id="SM00034">
    <property type="entry name" value="CLECT"/>
    <property type="match status" value="12"/>
</dbReference>
<evidence type="ECO:0000259" key="10">
    <source>
        <dbReference type="PROSITE" id="PS50228"/>
    </source>
</evidence>
<evidence type="ECO:0000259" key="8">
    <source>
        <dbReference type="PROSITE" id="PS50041"/>
    </source>
</evidence>
<feature type="domain" description="C-type lectin" evidence="8">
    <location>
        <begin position="1810"/>
        <end position="1927"/>
    </location>
</feature>
<dbReference type="SUPFAM" id="SSF56436">
    <property type="entry name" value="C-type lectin-like"/>
    <property type="match status" value="12"/>
</dbReference>
<dbReference type="InterPro" id="IPR036609">
    <property type="entry name" value="LCCL_sf"/>
</dbReference>
<feature type="domain" description="C-type lectin" evidence="8">
    <location>
        <begin position="894"/>
        <end position="1018"/>
    </location>
</feature>
<feature type="domain" description="C-type lectin" evidence="8">
    <location>
        <begin position="2108"/>
        <end position="2217"/>
    </location>
</feature>
<dbReference type="PANTHER" id="PTHR22803">
    <property type="entry name" value="MANNOSE, PHOSPHOLIPASE, LECTIN RECEPTOR RELATED"/>
    <property type="match status" value="1"/>
</dbReference>
<sequence length="2751" mass="307335">MVPEHGKQQKRSSQPSNSEGDADGSFVFEAKEAWKDFHNSLRQFYENGELCDVTLKVGNRLIPCHKLVLACVVPYFRAMFLSEMAEAKQDLIEIRDFDADAIQDLVRFAYSSRLTLTVDNVQPLLYAACILQVELIARACCEYMKAHFHPSNCLAVRTFAESHNRVDLMDMADRYACEHFSEVVECEDFICVSPQHLKTLLASSDLNIQSETQVYNAAVKWLKANLKHHDVWLDQIMSQVRLPLLPVDFLTATVAKEEMIKANLNCRDLLDEARNYHLHLSNKSVPDFEYSIRTTPRKHTAGVLFCVGGRGGSGDPFRSIECYSISKNSWFFGPEMNSRRRHVGVISVAGKVYAVGGHDGNEHLGNMEMFDPHTNKWMMKASMNTKRRGIALAALGGPIYAIGGLDDNSCFSDVERYDIESDRWSAVASMNTPRGGVGSVALGGYVYAVGGNDGVASLSSVERFDPHLNKWTDVREMGQRRAGNGVSELNGCLYVVGGFDDNSPLSSVERFDPRTNSWEYVAELTTPRGGVGVATVMGRVFAVGGHNGNIYLNTVEAFEPRMNRWELVGSVSHCRAGAGVAVCSTHISQIRDVGQGSSNVADCFSQCEEGWRPYNDRCYFFSSDTKSWHDALEDCVSKDSNLMSIRNIQERMWVRTQIGTTIFWIGLNDVASEGNWEWSDGTVYYPYLSYWKEGQPDNWANNEDCGQVLGAHEGKWNDENCSVRRQYICKRGNPNPAPVCDTANGWHLFGSNCYKRKASLRKSWAAARSDCVREGGDLVSITSSEEEQYVTSRLDPSAFDLWIGFSTMKCTTLSCQIEPNTTTFTWSDASTSTYTNWPEGQPDLTDKANGVCTAMIKETGEDYGKWRTHVCRYERPYMCKKALNTICPSGWLSFSGNCYWTVSNQNLLTSWYLAQTKCFEMGANLVTIKTEEEQFFINSKLPDFHLVDIPDLWIGISDKDQDGTFRWVDKTAIEFSNWSPNFPQNSANLWDCGQIYTGNYAGKWETTNCFKNLGYICKMSGGQNVKPTTAPDSHCDEGYLLFGDYCYHFETETVKKWQDAENYCVAQNGHLVSIHDQETVSFLTAHMSRSSWVGLNDINREGTFVWTDGTQADFLPWEANQPDNWQNDEDCVHIRGTEHQDTGKLNDLPCTSTFPFICQKAKGQGPPPPPTSGPGWNEKCGSWVADPFNDYCYLFNGLSMRKWAEARADCLNQGGDLLSITELFEQGFIQAQIQSVPTGVSLWMGAHDSITEGGWAWTDGSPFRYINWASGNPDDYYGEDCLSILINSGAWNDDDCANKRGYICKRRGNTPEPPPPHDGFYTTYTCQDSNLVLHCPQNSVINIQSAFYGRRSDKICPYGDGASGVCTVEGTLALARNTCDNRAFCFLFAHSDNDPCPTVSKYLEVVFSCEQNVCVRGLGVEDGNITNSMLSASSSLGGKGPDKARLKGNSCWMPSASANSWIQVNVGQLKKITGVVIQGCPTTDHWVTKFKVQTSTDGLSWIDYSSDGGEYPGSVDKNTPETRLFGTPISAQYVRVLPLQWNGQVGLRLDILGCLPDYAVACSAKPKLDHSVDRMMVHCPAGCAREPYSVYGTDIYRGDSNICAAAIHAGVVLNDIGGDCTLLKAAGQNFYSGSTKNGIVSRQFDGAYSVSYHFADGELRCSGPDWYEFGEFCYKPFQEKKTWHNARATCRQLGADLVSITSMTEQNWLESYLYLATSDVWIGLNDLGFSGLFSWSDNHEVTFTYWAPGEPNNHLGFNEDCVEVFHRTGRWNDITCTELNTYICKMPKGHYPPPSVQPTIYGCPQGWDVFEYSCYWFEEAAKSREEAKAFCESQSSTLLHIMDLYEQAHFTALMSRYSGDWWIGLRARGGEAGVDYYWDNDALITYTNWGRNEPNNLAGSCVTMSTSPLAGFWNSKQCEESFPFVCEAPRNGISPPTRAPTLPPVTGCESGWGGQPHFRNCYRLFTVDFAQKKSWQGAREDCLARGAKLVSIHSPEEEIFLSGYTKGKSKWIGLSINPVEGGYHWSDGTPVSHTNWGEGEPNNHNGRENCVEMVTTNNGTSWWNDLNCDAHQDWICMIAKGKKPIIPPQPPSPVPAPECGSNPGWRKNDGICYYYNDTDIVDFHTAIMRCYEEKAMLVSIADEAEQSYVVSLVGTGQVAAAWIGMTMFGVAGGEYMWVDLSPVTYVHWGPGEPNDANGEEQCVQMNRHPGSWNDANCGRASAGYVCKKYPGNDHTPPPPTAPWEGNCPQGWMKFRNKCYIFKGSHNHQSEIKANWTYARDWCRQQKGDLAIIDDQNENDFVASYLRDLVLPVWIGLSDTLHEGKFAWSDGVSPVLYTNWGDKEPNNVNGQEHCTSITHNHLVTGRWNDEGCEQERGWVCSMKKSSSIPVPPPTSTPCPSGYITWYNNCYKLVSEPKTWEEAQQACVKEGGNLASVDMSYDQAFISGAVQQGQTDAWIGLRRMPGSDSYKWSDGWPVFFTYWGPEEPTNHEGEGCVSMHAPSLLIQGTWNDTACDAAKPYICKITKEKPPSTPAPGDGKCLPRWWPYGRYCYFVYNGKEGFSWPESRHFCQEVNGGELASIHSRAAVEFIRNINYTKFHNVWIGLTRDRAYGWGWTDMTSLGFTNWAPGEPNGFVHDGERLKENCVEMYHDGTWNDNICTQKRGFVCQHRQYYVTDDNGVIVIPTDSPPTDAGLIAGAVIGAIVGLALILAAMYYVFSVKGVKPGDISIFKHETKNIDVPAFSNPNFGESDT</sequence>
<organism evidence="12 13">
    <name type="scientific">Cirrhinus molitorella</name>
    <name type="common">mud carp</name>
    <dbReference type="NCBI Taxonomy" id="172907"/>
    <lineage>
        <taxon>Eukaryota</taxon>
        <taxon>Metazoa</taxon>
        <taxon>Chordata</taxon>
        <taxon>Craniata</taxon>
        <taxon>Vertebrata</taxon>
        <taxon>Euteleostomi</taxon>
        <taxon>Actinopterygii</taxon>
        <taxon>Neopterygii</taxon>
        <taxon>Teleostei</taxon>
        <taxon>Ostariophysi</taxon>
        <taxon>Cypriniformes</taxon>
        <taxon>Cyprinidae</taxon>
        <taxon>Labeoninae</taxon>
        <taxon>Labeonini</taxon>
        <taxon>Cirrhinus</taxon>
    </lineage>
</organism>
<dbReference type="Proteomes" id="UP001187343">
    <property type="component" value="Unassembled WGS sequence"/>
</dbReference>
<feature type="domain" description="LCCL" evidence="11">
    <location>
        <begin position="1556"/>
        <end position="1641"/>
    </location>
</feature>
<evidence type="ECO:0000259" key="9">
    <source>
        <dbReference type="PROSITE" id="PS50097"/>
    </source>
</evidence>
<keyword evidence="6" id="KW-0812">Transmembrane</keyword>
<dbReference type="PROSITE" id="PS50228">
    <property type="entry name" value="SUEL_LECTIN"/>
    <property type="match status" value="1"/>
</dbReference>
<dbReference type="InterPro" id="IPR011705">
    <property type="entry name" value="BACK"/>
</dbReference>
<dbReference type="InterPro" id="IPR043159">
    <property type="entry name" value="Lectin_gal-bd_sf"/>
</dbReference>
<feature type="domain" description="C-type lectin" evidence="8">
    <location>
        <begin position="749"/>
        <end position="880"/>
    </location>
</feature>
<feature type="domain" description="C-type lectin" evidence="8">
    <location>
        <begin position="614"/>
        <end position="730"/>
    </location>
</feature>
<feature type="domain" description="C-type lectin" evidence="8">
    <location>
        <begin position="2546"/>
        <end position="2667"/>
    </location>
</feature>
<accession>A0AA88P158</accession>
<keyword evidence="6" id="KW-1133">Transmembrane helix</keyword>
<dbReference type="PROSITE" id="PS50041">
    <property type="entry name" value="C_TYPE_LECTIN_2"/>
    <property type="match status" value="12"/>
</dbReference>
<keyword evidence="2" id="KW-0430">Lectin</keyword>
<dbReference type="CDD" id="cd22823">
    <property type="entry name" value="Gal_Rha_Lectin"/>
    <property type="match status" value="1"/>
</dbReference>
<dbReference type="Gene3D" id="1.25.40.420">
    <property type="match status" value="1"/>
</dbReference>
<dbReference type="Gene3D" id="2.120.10.80">
    <property type="entry name" value="Kelch-type beta propeller"/>
    <property type="match status" value="1"/>
</dbReference>
<dbReference type="Gene3D" id="2.170.130.20">
    <property type="entry name" value="LCCL-like domain"/>
    <property type="match status" value="1"/>
</dbReference>
<dbReference type="PROSITE" id="PS00615">
    <property type="entry name" value="C_TYPE_LECTIN_1"/>
    <property type="match status" value="7"/>
</dbReference>
<dbReference type="PROSITE" id="PS50820">
    <property type="entry name" value="LCCL"/>
    <property type="match status" value="1"/>
</dbReference>
<dbReference type="SMART" id="SM00603">
    <property type="entry name" value="LCCL"/>
    <property type="match status" value="1"/>
</dbReference>
<keyword evidence="3" id="KW-0677">Repeat</keyword>
<feature type="domain" description="SUEL-type lectin" evidence="10">
    <location>
        <begin position="1325"/>
        <end position="1410"/>
    </location>
</feature>
<reference evidence="12" key="1">
    <citation type="submission" date="2023-08" db="EMBL/GenBank/DDBJ databases">
        <title>Chromosome-level Genome Assembly of mud carp (Cirrhinus molitorella).</title>
        <authorList>
            <person name="Liu H."/>
        </authorList>
    </citation>
    <scope>NUCLEOTIDE SEQUENCE</scope>
    <source>
        <strain evidence="12">Prfri</strain>
        <tissue evidence="12">Muscle</tissue>
    </source>
</reference>
<feature type="domain" description="C-type lectin" evidence="8">
    <location>
        <begin position="1669"/>
        <end position="1785"/>
    </location>
</feature>
<evidence type="ECO:0000313" key="13">
    <source>
        <dbReference type="Proteomes" id="UP001187343"/>
    </source>
</evidence>
<dbReference type="InterPro" id="IPR050111">
    <property type="entry name" value="C-type_lectin/snaclec_domain"/>
</dbReference>
<evidence type="ECO:0000256" key="1">
    <source>
        <dbReference type="ARBA" id="ARBA00022441"/>
    </source>
</evidence>
<evidence type="ECO:0000256" key="5">
    <source>
        <dbReference type="SAM" id="MobiDB-lite"/>
    </source>
</evidence>
<dbReference type="InterPro" id="IPR018378">
    <property type="entry name" value="C-type_lectin_CS"/>
</dbReference>
<dbReference type="SUPFAM" id="SSF54695">
    <property type="entry name" value="POZ domain"/>
    <property type="match status" value="1"/>
</dbReference>
<dbReference type="SUPFAM" id="SSF69848">
    <property type="entry name" value="LCCL domain"/>
    <property type="match status" value="1"/>
</dbReference>
<dbReference type="Pfam" id="PF03815">
    <property type="entry name" value="LCCL"/>
    <property type="match status" value="1"/>
</dbReference>
<feature type="domain" description="C-type lectin" evidence="8">
    <location>
        <begin position="2404"/>
        <end position="2522"/>
    </location>
</feature>
<dbReference type="FunFam" id="2.120.10.80:FF:000060">
    <property type="entry name" value="Kelch like family member 8"/>
    <property type="match status" value="1"/>
</dbReference>
<feature type="transmembrane region" description="Helical" evidence="6">
    <location>
        <begin position="2693"/>
        <end position="2716"/>
    </location>
</feature>
<dbReference type="Pfam" id="PF01344">
    <property type="entry name" value="Kelch_1"/>
    <property type="match status" value="2"/>
</dbReference>
<evidence type="ECO:0000256" key="2">
    <source>
        <dbReference type="ARBA" id="ARBA00022734"/>
    </source>
</evidence>
<dbReference type="EMBL" id="JAUYZG010000022">
    <property type="protein sequence ID" value="KAK2872167.1"/>
    <property type="molecule type" value="Genomic_DNA"/>
</dbReference>
<feature type="domain" description="C-type lectin" evidence="8">
    <location>
        <begin position="1188"/>
        <end position="1305"/>
    </location>
</feature>
<dbReference type="InterPro" id="IPR006652">
    <property type="entry name" value="Kelch_1"/>
</dbReference>
<dbReference type="SUPFAM" id="SSF49785">
    <property type="entry name" value="Galactose-binding domain-like"/>
    <property type="match status" value="1"/>
</dbReference>
<name>A0AA88P158_9TELE</name>
<dbReference type="InterPro" id="IPR033989">
    <property type="entry name" value="CD209-like_CTLD"/>
</dbReference>
<dbReference type="FunFam" id="1.25.40.420:FF:000001">
    <property type="entry name" value="Kelch-like family member 12"/>
    <property type="match status" value="1"/>
</dbReference>
<dbReference type="Pfam" id="PF00059">
    <property type="entry name" value="Lectin_C"/>
    <property type="match status" value="12"/>
</dbReference>
<proteinExistence type="predicted"/>
<dbReference type="Pfam" id="PF07707">
    <property type="entry name" value="BACK"/>
    <property type="match status" value="1"/>
</dbReference>
<dbReference type="InterPro" id="IPR000922">
    <property type="entry name" value="Lectin_gal-bd_dom"/>
</dbReference>
<gene>
    <name evidence="12" type="ORF">Q8A67_022064</name>
</gene>
<keyword evidence="4" id="KW-1015">Disulfide bond</keyword>
<dbReference type="InterPro" id="IPR016187">
    <property type="entry name" value="CTDL_fold"/>
</dbReference>
<dbReference type="CDD" id="cd18238">
    <property type="entry name" value="BTB_POZ_KLHL8"/>
    <property type="match status" value="1"/>
</dbReference>
<evidence type="ECO:0000313" key="12">
    <source>
        <dbReference type="EMBL" id="KAK2872167.1"/>
    </source>
</evidence>
<dbReference type="FunFam" id="3.10.100.10:FF:000109">
    <property type="entry name" value="Uncharacterized protein"/>
    <property type="match status" value="1"/>
</dbReference>
<feature type="domain" description="C-type lectin" evidence="8">
    <location>
        <begin position="2254"/>
        <end position="2380"/>
    </location>
</feature>
<dbReference type="InterPro" id="IPR011333">
    <property type="entry name" value="SKP1/BTB/POZ_sf"/>
</dbReference>
<dbReference type="SMART" id="SM00612">
    <property type="entry name" value="Kelch"/>
    <property type="match status" value="6"/>
</dbReference>
<dbReference type="SMART" id="SM00875">
    <property type="entry name" value="BACK"/>
    <property type="match status" value="1"/>
</dbReference>